<evidence type="ECO:0000256" key="3">
    <source>
        <dbReference type="ARBA" id="ARBA00020392"/>
    </source>
</evidence>
<reference evidence="11 12" key="1">
    <citation type="submission" date="2018-11" db="EMBL/GenBank/DDBJ databases">
        <title>Cryobacterium sp. nov., isolated from rhizosphere soil of lettuce.</title>
        <authorList>
            <person name="Wang Y."/>
        </authorList>
    </citation>
    <scope>NUCLEOTIDE SEQUENCE [LARGE SCALE GENOMIC DNA]</scope>
    <source>
        <strain evidence="11 12">NEAU-85</strain>
    </source>
</reference>
<evidence type="ECO:0000256" key="8">
    <source>
        <dbReference type="ARBA" id="ARBA00022927"/>
    </source>
</evidence>
<dbReference type="GO" id="GO:0071973">
    <property type="term" value="P:bacterial-type flagellum-dependent cell motility"/>
    <property type="evidence" value="ECO:0007669"/>
    <property type="project" value="InterPro"/>
</dbReference>
<evidence type="ECO:0000256" key="10">
    <source>
        <dbReference type="ARBA" id="ARBA00023225"/>
    </source>
</evidence>
<dbReference type="GO" id="GO:0015031">
    <property type="term" value="P:protein transport"/>
    <property type="evidence" value="ECO:0007669"/>
    <property type="project" value="UniProtKB-KW"/>
</dbReference>
<protein>
    <recommendedName>
        <fullName evidence="3">Flagellar FliJ protein</fullName>
    </recommendedName>
</protein>
<sequence length="143" mass="15491">MARVFPLSGLLRLRQLQQDQAASELAAANARLRESRVRRDRARGALGATSADATSVEALYALAAARASTRSMLADLDALGRHHETGVQQAQAAFDLARASAVGLEKLAARHAEEAAREERHEEQVVLDEIASTGWHRDQEAGR</sequence>
<evidence type="ECO:0000256" key="7">
    <source>
        <dbReference type="ARBA" id="ARBA00022795"/>
    </source>
</evidence>
<keyword evidence="9" id="KW-0472">Membrane</keyword>
<keyword evidence="12" id="KW-1185">Reference proteome</keyword>
<dbReference type="Gene3D" id="1.10.287.1700">
    <property type="match status" value="1"/>
</dbReference>
<keyword evidence="7" id="KW-1005">Bacterial flagellum biogenesis</keyword>
<evidence type="ECO:0000256" key="4">
    <source>
        <dbReference type="ARBA" id="ARBA00022448"/>
    </source>
</evidence>
<evidence type="ECO:0000313" key="12">
    <source>
        <dbReference type="Proteomes" id="UP000279859"/>
    </source>
</evidence>
<keyword evidence="8" id="KW-0653">Protein transport</keyword>
<dbReference type="AlphaFoldDB" id="A0A3M8LQB8"/>
<dbReference type="GO" id="GO:0009288">
    <property type="term" value="C:bacterial-type flagellum"/>
    <property type="evidence" value="ECO:0007669"/>
    <property type="project" value="InterPro"/>
</dbReference>
<keyword evidence="10" id="KW-1006">Bacterial flagellum protein export</keyword>
<evidence type="ECO:0000256" key="5">
    <source>
        <dbReference type="ARBA" id="ARBA00022475"/>
    </source>
</evidence>
<keyword evidence="6" id="KW-0145">Chemotaxis</keyword>
<accession>A0A3M8LQB8</accession>
<dbReference type="OrthoDB" id="5125557at2"/>
<dbReference type="RefSeq" id="WP_123044718.1">
    <property type="nucleotide sequence ID" value="NZ_RDSR01000003.1"/>
</dbReference>
<gene>
    <name evidence="11" type="ORF">EEJ31_02490</name>
</gene>
<dbReference type="GO" id="GO:0005886">
    <property type="term" value="C:plasma membrane"/>
    <property type="evidence" value="ECO:0007669"/>
    <property type="project" value="UniProtKB-SubCell"/>
</dbReference>
<keyword evidence="4" id="KW-0813">Transport</keyword>
<dbReference type="GO" id="GO:0044781">
    <property type="term" value="P:bacterial-type flagellum organization"/>
    <property type="evidence" value="ECO:0007669"/>
    <property type="project" value="UniProtKB-KW"/>
</dbReference>
<dbReference type="EMBL" id="RDSR01000003">
    <property type="protein sequence ID" value="RNE66678.1"/>
    <property type="molecule type" value="Genomic_DNA"/>
</dbReference>
<comment type="subcellular location">
    <subcellularLocation>
        <location evidence="1">Cell membrane</location>
        <topology evidence="1">Peripheral membrane protein</topology>
        <orientation evidence="1">Cytoplasmic side</orientation>
    </subcellularLocation>
</comment>
<evidence type="ECO:0000256" key="6">
    <source>
        <dbReference type="ARBA" id="ARBA00022500"/>
    </source>
</evidence>
<dbReference type="InterPro" id="IPR053716">
    <property type="entry name" value="Flag_assembly_chemotaxis_eff"/>
</dbReference>
<keyword evidence="5" id="KW-1003">Cell membrane</keyword>
<evidence type="ECO:0000256" key="9">
    <source>
        <dbReference type="ARBA" id="ARBA00023136"/>
    </source>
</evidence>
<evidence type="ECO:0000256" key="2">
    <source>
        <dbReference type="ARBA" id="ARBA00010004"/>
    </source>
</evidence>
<organism evidence="11 12">
    <name type="scientific">Cryobacterium tepidiphilum</name>
    <dbReference type="NCBI Taxonomy" id="2486026"/>
    <lineage>
        <taxon>Bacteria</taxon>
        <taxon>Bacillati</taxon>
        <taxon>Actinomycetota</taxon>
        <taxon>Actinomycetes</taxon>
        <taxon>Micrococcales</taxon>
        <taxon>Microbacteriaceae</taxon>
        <taxon>Cryobacterium</taxon>
    </lineage>
</organism>
<comment type="similarity">
    <text evidence="2">Belongs to the FliJ family.</text>
</comment>
<dbReference type="Proteomes" id="UP000279859">
    <property type="component" value="Unassembled WGS sequence"/>
</dbReference>
<evidence type="ECO:0000256" key="1">
    <source>
        <dbReference type="ARBA" id="ARBA00004413"/>
    </source>
</evidence>
<comment type="caution">
    <text evidence="11">The sequence shown here is derived from an EMBL/GenBank/DDBJ whole genome shotgun (WGS) entry which is preliminary data.</text>
</comment>
<proteinExistence type="inferred from homology"/>
<dbReference type="GO" id="GO:0006935">
    <property type="term" value="P:chemotaxis"/>
    <property type="evidence" value="ECO:0007669"/>
    <property type="project" value="UniProtKB-KW"/>
</dbReference>
<name>A0A3M8LQB8_9MICO</name>
<evidence type="ECO:0000313" key="11">
    <source>
        <dbReference type="EMBL" id="RNE66678.1"/>
    </source>
</evidence>
<dbReference type="InterPro" id="IPR012823">
    <property type="entry name" value="Flagell_FliJ"/>
</dbReference>
<dbReference type="Pfam" id="PF02050">
    <property type="entry name" value="FliJ"/>
    <property type="match status" value="1"/>
</dbReference>